<dbReference type="AlphaFoldDB" id="A0A317F1I9"/>
<gene>
    <name evidence="1" type="ORF">DF947_00200</name>
</gene>
<evidence type="ECO:0000313" key="2">
    <source>
        <dbReference type="Proteomes" id="UP000245391"/>
    </source>
</evidence>
<dbReference type="InterPro" id="IPR011050">
    <property type="entry name" value="Pectin_lyase_fold/virulence"/>
</dbReference>
<reference evidence="2" key="1">
    <citation type="submission" date="2018-05" db="EMBL/GenBank/DDBJ databases">
        <title>Pedobacter paludis sp. nov., isolated from wetland soil.</title>
        <authorList>
            <person name="Zhang Y."/>
        </authorList>
    </citation>
    <scope>NUCLEOTIDE SEQUENCE [LARGE SCALE GENOMIC DNA]</scope>
    <source>
        <strain evidence="2">R-8</strain>
    </source>
</reference>
<dbReference type="InterPro" id="IPR039513">
    <property type="entry name" value="PL-6"/>
</dbReference>
<dbReference type="Gene3D" id="2.160.20.10">
    <property type="entry name" value="Single-stranded right-handed beta-helix, Pectin lyase-like"/>
    <property type="match status" value="1"/>
</dbReference>
<accession>A0A317F1I9</accession>
<dbReference type="SMART" id="SM00710">
    <property type="entry name" value="PbH1"/>
    <property type="match status" value="3"/>
</dbReference>
<evidence type="ECO:0008006" key="3">
    <source>
        <dbReference type="Google" id="ProtNLM"/>
    </source>
</evidence>
<comment type="caution">
    <text evidence="1">The sequence shown here is derived from an EMBL/GenBank/DDBJ whole genome shotgun (WGS) entry which is preliminary data.</text>
</comment>
<dbReference type="EMBL" id="QGNY01000001">
    <property type="protein sequence ID" value="PWS33100.1"/>
    <property type="molecule type" value="Genomic_DNA"/>
</dbReference>
<evidence type="ECO:0000313" key="1">
    <source>
        <dbReference type="EMBL" id="PWS33100.1"/>
    </source>
</evidence>
<dbReference type="Pfam" id="PF14592">
    <property type="entry name" value="Chondroitinas_B"/>
    <property type="match status" value="1"/>
</dbReference>
<dbReference type="SUPFAM" id="SSF51126">
    <property type="entry name" value="Pectin lyase-like"/>
    <property type="match status" value="1"/>
</dbReference>
<dbReference type="InterPro" id="IPR012334">
    <property type="entry name" value="Pectin_lyas_fold"/>
</dbReference>
<dbReference type="RefSeq" id="WP_109927689.1">
    <property type="nucleotide sequence ID" value="NZ_QGNY01000001.1"/>
</dbReference>
<organism evidence="1 2">
    <name type="scientific">Pedobacter paludis</name>
    <dbReference type="NCBI Taxonomy" id="2203212"/>
    <lineage>
        <taxon>Bacteria</taxon>
        <taxon>Pseudomonadati</taxon>
        <taxon>Bacteroidota</taxon>
        <taxon>Sphingobacteriia</taxon>
        <taxon>Sphingobacteriales</taxon>
        <taxon>Sphingobacteriaceae</taxon>
        <taxon>Pedobacter</taxon>
    </lineage>
</organism>
<proteinExistence type="predicted"/>
<keyword evidence="2" id="KW-1185">Reference proteome</keyword>
<dbReference type="Proteomes" id="UP000245391">
    <property type="component" value="Unassembled WGS sequence"/>
</dbReference>
<dbReference type="InterPro" id="IPR006626">
    <property type="entry name" value="PbH1"/>
</dbReference>
<sequence length="391" mass="43069">MKKNILITLIFLCSIKITFAETYKVKTLEDFKSIAEKLVAGDKVIIQNGNYTNWFIELNNKGTAEKPIIIMAETNGQVVFSGDVERTIFKITGNFIYLQGINFKTCVLKKAEKSTGVLIELNGTSNCKVSHCNFESNVVKSQFMPLVVISGNGELNKIDSCNFTSNVDNQDVQIKVTKESFPLNTKIIHNSFSFKNKVSWKNGNGGECVQVGQDPVLLGNQTPKTFVSENTFTACNGENEVISNKSSGNSYTKNHFKNNDGELVMRGGHDCIISDNSFEGGTGGIRINGTGHLVTNNKITGIKTAIRLMYGMAKGKTKTGFYISASNCKITNNTISNADTGILVGDSKNADWTGKFDVKKYPSPVLQNVQPFDNEIYGNHFKNVKIEILKQ</sequence>
<name>A0A317F1I9_9SPHI</name>
<protein>
    <recommendedName>
        <fullName evidence="3">Right handed beta helix domain-containing protein</fullName>
    </recommendedName>
</protein>
<dbReference type="OrthoDB" id="6475864at2"/>